<dbReference type="PRINTS" id="PR00205">
    <property type="entry name" value="CADHERIN"/>
</dbReference>
<evidence type="ECO:0000313" key="20">
    <source>
        <dbReference type="Proteomes" id="UP000694546"/>
    </source>
</evidence>
<gene>
    <name evidence="19" type="primary">CDH4</name>
</gene>
<evidence type="ECO:0000313" key="19">
    <source>
        <dbReference type="Ensembl" id="ENSGMOP00000036372.1"/>
    </source>
</evidence>
<dbReference type="InterPro" id="IPR002126">
    <property type="entry name" value="Cadherin-like_dom"/>
</dbReference>
<name>A0A8C5ATC6_GADMO</name>
<feature type="domain" description="Cadherin" evidence="18">
    <location>
        <begin position="36"/>
        <end position="143"/>
    </location>
</feature>
<dbReference type="GO" id="GO:0005912">
    <property type="term" value="C:adherens junction"/>
    <property type="evidence" value="ECO:0007669"/>
    <property type="project" value="UniProtKB-SubCell"/>
</dbReference>
<dbReference type="Pfam" id="PF01049">
    <property type="entry name" value="CADH_Y-type_LIR"/>
    <property type="match status" value="1"/>
</dbReference>
<reference evidence="19" key="2">
    <citation type="submission" date="2025-08" db="UniProtKB">
        <authorList>
            <consortium name="Ensembl"/>
        </authorList>
    </citation>
    <scope>IDENTIFICATION</scope>
</reference>
<feature type="domain" description="Cadherin" evidence="18">
    <location>
        <begin position="259"/>
        <end position="373"/>
    </location>
</feature>
<keyword evidence="12" id="KW-0325">Glycoprotein</keyword>
<dbReference type="GO" id="GO:0007156">
    <property type="term" value="P:homophilic cell adhesion via plasma membrane adhesion molecules"/>
    <property type="evidence" value="ECO:0007669"/>
    <property type="project" value="InterPro"/>
</dbReference>
<dbReference type="FunFam" id="2.60.40.60:FF:000019">
    <property type="entry name" value="Cadherin 2"/>
    <property type="match status" value="1"/>
</dbReference>
<organism evidence="19 20">
    <name type="scientific">Gadus morhua</name>
    <name type="common">Atlantic cod</name>
    <dbReference type="NCBI Taxonomy" id="8049"/>
    <lineage>
        <taxon>Eukaryota</taxon>
        <taxon>Metazoa</taxon>
        <taxon>Chordata</taxon>
        <taxon>Craniata</taxon>
        <taxon>Vertebrata</taxon>
        <taxon>Euteleostomi</taxon>
        <taxon>Actinopterygii</taxon>
        <taxon>Neopterygii</taxon>
        <taxon>Teleostei</taxon>
        <taxon>Neoteleostei</taxon>
        <taxon>Acanthomorphata</taxon>
        <taxon>Zeiogadaria</taxon>
        <taxon>Gadariae</taxon>
        <taxon>Gadiformes</taxon>
        <taxon>Gadoidei</taxon>
        <taxon>Gadidae</taxon>
        <taxon>Gadus</taxon>
    </lineage>
</organism>
<feature type="domain" description="Cadherin" evidence="18">
    <location>
        <begin position="144"/>
        <end position="258"/>
    </location>
</feature>
<evidence type="ECO:0000256" key="6">
    <source>
        <dbReference type="ARBA" id="ARBA00022737"/>
    </source>
</evidence>
<dbReference type="Gene3D" id="2.60.40.60">
    <property type="entry name" value="Cadherins"/>
    <property type="match status" value="5"/>
</dbReference>
<dbReference type="GO" id="GO:0034332">
    <property type="term" value="P:adherens junction organization"/>
    <property type="evidence" value="ECO:0007669"/>
    <property type="project" value="UniProtKB-ARBA"/>
</dbReference>
<feature type="compositionally biased region" description="Basic and acidic residues" evidence="17">
    <location>
        <begin position="1"/>
        <end position="11"/>
    </location>
</feature>
<dbReference type="PROSITE" id="PS00232">
    <property type="entry name" value="CADHERIN_1"/>
    <property type="match status" value="2"/>
</dbReference>
<dbReference type="GO" id="GO:0000902">
    <property type="term" value="P:cell morphogenesis"/>
    <property type="evidence" value="ECO:0007669"/>
    <property type="project" value="TreeGrafter"/>
</dbReference>
<evidence type="ECO:0000256" key="7">
    <source>
        <dbReference type="ARBA" id="ARBA00022837"/>
    </source>
</evidence>
<dbReference type="InterPro" id="IPR027397">
    <property type="entry name" value="Catenin-bd_sf"/>
</dbReference>
<dbReference type="InterPro" id="IPR015919">
    <property type="entry name" value="Cadherin-like_sf"/>
</dbReference>
<dbReference type="FunFam" id="2.60.40.60:FF:000027">
    <property type="entry name" value="Cadherin 2"/>
    <property type="match status" value="1"/>
</dbReference>
<evidence type="ECO:0000256" key="9">
    <source>
        <dbReference type="ARBA" id="ARBA00022949"/>
    </source>
</evidence>
<dbReference type="GO" id="GO:0005509">
    <property type="term" value="F:calcium ion binding"/>
    <property type="evidence" value="ECO:0007669"/>
    <property type="project" value="UniProtKB-UniRule"/>
</dbReference>
<proteinExistence type="predicted"/>
<keyword evidence="20" id="KW-1185">Reference proteome</keyword>
<evidence type="ECO:0000256" key="3">
    <source>
        <dbReference type="ARBA" id="ARBA00022475"/>
    </source>
</evidence>
<dbReference type="GO" id="GO:0030010">
    <property type="term" value="P:establishment of cell polarity"/>
    <property type="evidence" value="ECO:0007669"/>
    <property type="project" value="UniProtKB-ARBA"/>
</dbReference>
<keyword evidence="3" id="KW-1003">Cell membrane</keyword>
<dbReference type="Proteomes" id="UP000694546">
    <property type="component" value="Chromosome 1"/>
</dbReference>
<dbReference type="SMART" id="SM00112">
    <property type="entry name" value="CA"/>
    <property type="match status" value="4"/>
</dbReference>
<dbReference type="GO" id="GO:0045296">
    <property type="term" value="F:cadherin binding"/>
    <property type="evidence" value="ECO:0007669"/>
    <property type="project" value="TreeGrafter"/>
</dbReference>
<keyword evidence="8 15" id="KW-0130">Cell adhesion</keyword>
<dbReference type="GO" id="GO:0001764">
    <property type="term" value="P:neuron migration"/>
    <property type="evidence" value="ECO:0007669"/>
    <property type="project" value="UniProtKB-ARBA"/>
</dbReference>
<dbReference type="GO" id="GO:0044331">
    <property type="term" value="P:cell-cell adhesion mediated by cadherin"/>
    <property type="evidence" value="ECO:0007669"/>
    <property type="project" value="TreeGrafter"/>
</dbReference>
<keyword evidence="11" id="KW-0472">Membrane</keyword>
<evidence type="ECO:0000256" key="2">
    <source>
        <dbReference type="ARBA" id="ARBA00004536"/>
    </source>
</evidence>
<dbReference type="GO" id="GO:0016339">
    <property type="term" value="P:calcium-dependent cell-cell adhesion via plasma membrane cell adhesion molecules"/>
    <property type="evidence" value="ECO:0007669"/>
    <property type="project" value="TreeGrafter"/>
</dbReference>
<reference evidence="19" key="3">
    <citation type="submission" date="2025-09" db="UniProtKB">
        <authorList>
            <consortium name="Ensembl"/>
        </authorList>
    </citation>
    <scope>IDENTIFICATION</scope>
</reference>
<dbReference type="InterPro" id="IPR039808">
    <property type="entry name" value="Cadherin"/>
</dbReference>
<keyword evidence="9" id="KW-0965">Cell junction</keyword>
<evidence type="ECO:0000256" key="1">
    <source>
        <dbReference type="ARBA" id="ARBA00004251"/>
    </source>
</evidence>
<evidence type="ECO:0000256" key="15">
    <source>
        <dbReference type="RuleBase" id="RU003318"/>
    </source>
</evidence>
<dbReference type="InterPro" id="IPR000233">
    <property type="entry name" value="Cadherin_Y-type_LIR"/>
</dbReference>
<dbReference type="SUPFAM" id="SSF49313">
    <property type="entry name" value="Cadherin-like"/>
    <property type="match status" value="5"/>
</dbReference>
<dbReference type="PANTHER" id="PTHR24027">
    <property type="entry name" value="CADHERIN-23"/>
    <property type="match status" value="1"/>
</dbReference>
<dbReference type="Ensembl" id="ENSGMOT00000041175.1">
    <property type="protein sequence ID" value="ENSGMOP00000036372.1"/>
    <property type="gene ID" value="ENSGMOG00000002481.2"/>
</dbReference>
<keyword evidence="5" id="KW-0479">Metal-binding</keyword>
<dbReference type="PANTHER" id="PTHR24027:SF81">
    <property type="entry name" value="CADHERIN-4"/>
    <property type="match status" value="1"/>
</dbReference>
<evidence type="ECO:0000256" key="14">
    <source>
        <dbReference type="PROSITE-ProRule" id="PRU00043"/>
    </source>
</evidence>
<protein>
    <recommendedName>
        <fullName evidence="13">Cadherin-4</fullName>
    </recommendedName>
</protein>
<evidence type="ECO:0000256" key="5">
    <source>
        <dbReference type="ARBA" id="ARBA00022723"/>
    </source>
</evidence>
<dbReference type="GO" id="GO:0042074">
    <property type="term" value="P:cell migration involved in gastrulation"/>
    <property type="evidence" value="ECO:0007669"/>
    <property type="project" value="UniProtKB-ARBA"/>
</dbReference>
<dbReference type="PROSITE" id="PS50268">
    <property type="entry name" value="CADHERIN_2"/>
    <property type="match status" value="4"/>
</dbReference>
<evidence type="ECO:0000256" key="11">
    <source>
        <dbReference type="ARBA" id="ARBA00023136"/>
    </source>
</evidence>
<evidence type="ECO:0000256" key="10">
    <source>
        <dbReference type="ARBA" id="ARBA00022989"/>
    </source>
</evidence>
<dbReference type="GO" id="GO:0008013">
    <property type="term" value="F:beta-catenin binding"/>
    <property type="evidence" value="ECO:0007669"/>
    <property type="project" value="TreeGrafter"/>
</dbReference>
<comment type="function">
    <text evidence="16">Cadherins are calcium-dependent cell adhesion proteins.</text>
</comment>
<evidence type="ECO:0000259" key="18">
    <source>
        <dbReference type="PROSITE" id="PS50268"/>
    </source>
</evidence>
<evidence type="ECO:0000256" key="4">
    <source>
        <dbReference type="ARBA" id="ARBA00022692"/>
    </source>
</evidence>
<dbReference type="FunFam" id="4.10.900.10:FF:000001">
    <property type="entry name" value="Cadherin 2"/>
    <property type="match status" value="1"/>
</dbReference>
<keyword evidence="6" id="KW-0677">Repeat</keyword>
<evidence type="ECO:0000256" key="8">
    <source>
        <dbReference type="ARBA" id="ARBA00022889"/>
    </source>
</evidence>
<dbReference type="GO" id="GO:0007398">
    <property type="term" value="P:ectoderm development"/>
    <property type="evidence" value="ECO:0007669"/>
    <property type="project" value="UniProtKB-ARBA"/>
</dbReference>
<dbReference type="GeneTree" id="ENSGT00940000158073"/>
<keyword evidence="4 15" id="KW-0812">Transmembrane</keyword>
<dbReference type="FunFam" id="2.60.40.60:FF:000022">
    <property type="entry name" value="Cadherin 2"/>
    <property type="match status" value="1"/>
</dbReference>
<accession>A0A8C5ATC6</accession>
<dbReference type="Gene3D" id="4.10.900.10">
    <property type="entry name" value="TCF3-CBD (Catenin binding domain)"/>
    <property type="match status" value="1"/>
</dbReference>
<feature type="compositionally biased region" description="Basic residues" evidence="17">
    <location>
        <begin position="23"/>
        <end position="32"/>
    </location>
</feature>
<dbReference type="AlphaFoldDB" id="A0A8C5ATC6"/>
<dbReference type="GO" id="GO:0007498">
    <property type="term" value="P:mesoderm development"/>
    <property type="evidence" value="ECO:0007669"/>
    <property type="project" value="UniProtKB-ARBA"/>
</dbReference>
<feature type="region of interest" description="Disordered" evidence="17">
    <location>
        <begin position="1"/>
        <end position="32"/>
    </location>
</feature>
<reference evidence="19" key="1">
    <citation type="submission" date="2019-07" db="EMBL/GenBank/DDBJ databases">
        <authorList>
            <consortium name="Wellcome Sanger Institute Data Sharing"/>
        </authorList>
    </citation>
    <scope>NUCLEOTIDE SEQUENCE [LARGE SCALE GENOMIC DNA]</scope>
</reference>
<dbReference type="GO" id="GO:0007043">
    <property type="term" value="P:cell-cell junction assembly"/>
    <property type="evidence" value="ECO:0007669"/>
    <property type="project" value="TreeGrafter"/>
</dbReference>
<dbReference type="InterPro" id="IPR020894">
    <property type="entry name" value="Cadherin_CS"/>
</dbReference>
<feature type="domain" description="Cadherin" evidence="18">
    <location>
        <begin position="374"/>
        <end position="482"/>
    </location>
</feature>
<keyword evidence="10" id="KW-1133">Transmembrane helix</keyword>
<evidence type="ECO:0000256" key="16">
    <source>
        <dbReference type="RuleBase" id="RU004357"/>
    </source>
</evidence>
<dbReference type="GO" id="GO:0060027">
    <property type="term" value="P:convergent extension involved in gastrulation"/>
    <property type="evidence" value="ECO:0007669"/>
    <property type="project" value="UniProtKB-ARBA"/>
</dbReference>
<dbReference type="CDD" id="cd11304">
    <property type="entry name" value="Cadherin_repeat"/>
    <property type="match status" value="3"/>
</dbReference>
<evidence type="ECO:0000256" key="12">
    <source>
        <dbReference type="ARBA" id="ARBA00023180"/>
    </source>
</evidence>
<keyword evidence="7 14" id="KW-0106">Calcium</keyword>
<comment type="subcellular location">
    <subcellularLocation>
        <location evidence="2">Cell junction</location>
        <location evidence="2">Adherens junction</location>
    </subcellularLocation>
    <subcellularLocation>
        <location evidence="1 15">Cell membrane</location>
        <topology evidence="1 15">Single-pass type I membrane protein</topology>
    </subcellularLocation>
</comment>
<dbReference type="GO" id="GO:0016342">
    <property type="term" value="C:catenin complex"/>
    <property type="evidence" value="ECO:0007669"/>
    <property type="project" value="TreeGrafter"/>
</dbReference>
<evidence type="ECO:0000256" key="13">
    <source>
        <dbReference type="ARBA" id="ARBA00041040"/>
    </source>
</evidence>
<dbReference type="Pfam" id="PF00028">
    <property type="entry name" value="Cadherin"/>
    <property type="match status" value="4"/>
</dbReference>
<dbReference type="GO" id="GO:0001841">
    <property type="term" value="P:neural tube formation"/>
    <property type="evidence" value="ECO:0007669"/>
    <property type="project" value="UniProtKB-ARBA"/>
</dbReference>
<dbReference type="FunFam" id="2.60.40.60:FF:000011">
    <property type="entry name" value="Cadherin 1"/>
    <property type="match status" value="1"/>
</dbReference>
<sequence>MKEKKKGEELRAPPTVIMFPGSRGHRSGGLHRQKRDWVIPPVNVPENSRGPFPQMLVSIRSDQDRDISIRYSITGMGADQPPNEVFNIDPVAGKMYVTKPLDREMRSSYHLRAHAVDMNGNQVENPIDLYIYVIDMNDNRPEFRNQVYNGSVDEGSKPGTYVMHVSAFDADDNTTANGMVRYRILSQMPHNPIPNMFTINSETGDIVSVAAGLDRETVSQYTLIVQATDMEGNLNFGLSNTATALITVTDINDNPPRLTNRTFSGEVPENRVGLVVANLTVKDADQPHSPNWNAVYRIISGDPSNHFSMRTDPVSNDGMVTVVKPVDYEMNRAFMLTVVVSNQAHLASGIQSSLQSTAGVTISVQDINEPPYFPTNPKSIRFEEGVPAGTSLTTFSATDPDRLQMQQIIRYTKLNDPALWLSINRTSGQIVTIATLDRESTYVKNNVYEATFLAIDSGSPPASATGTLQIYLNDINDNPPALVPREAQLCERVNRNTNGVNITAADADTDPNAGPFVFELPNYPPSIRRNWTISRISGEEEGSRRGRRRPVAADGMRCVMLCMVLLFVVWMKRRERERQTKQLLIDPEDDVRDNILKYDEEGGGEEDQDYDLSQLQQPDSLEHIISKPPGVRRVDERPIVPESQYPIRHVLPHPGDIGDFIHEGLRAADNDPTAPPYDSLLVFDYEGSGSTAGSVSSLNSSSSGDQDYDYLNDWGPRFKKLADMYGGGDED</sequence>
<evidence type="ECO:0000256" key="17">
    <source>
        <dbReference type="SAM" id="MobiDB-lite"/>
    </source>
</evidence>